<reference evidence="1 2" key="1">
    <citation type="submission" date="2021-06" db="EMBL/GenBank/DDBJ databases">
        <authorList>
            <person name="Palmer J.M."/>
        </authorList>
    </citation>
    <scope>NUCLEOTIDE SEQUENCE [LARGE SCALE GENOMIC DNA]</scope>
    <source>
        <strain evidence="1 2">GA_2019</strain>
        <tissue evidence="1">Muscle</tissue>
    </source>
</reference>
<keyword evidence="2" id="KW-1185">Reference proteome</keyword>
<proteinExistence type="predicted"/>
<dbReference type="EMBL" id="JAHRIO010040051">
    <property type="protein sequence ID" value="MEQ2170612.1"/>
    <property type="molecule type" value="Genomic_DNA"/>
</dbReference>
<evidence type="ECO:0000313" key="1">
    <source>
        <dbReference type="EMBL" id="MEQ2170612.1"/>
    </source>
</evidence>
<organism evidence="1 2">
    <name type="scientific">Goodea atripinnis</name>
    <dbReference type="NCBI Taxonomy" id="208336"/>
    <lineage>
        <taxon>Eukaryota</taxon>
        <taxon>Metazoa</taxon>
        <taxon>Chordata</taxon>
        <taxon>Craniata</taxon>
        <taxon>Vertebrata</taxon>
        <taxon>Euteleostomi</taxon>
        <taxon>Actinopterygii</taxon>
        <taxon>Neopterygii</taxon>
        <taxon>Teleostei</taxon>
        <taxon>Neoteleostei</taxon>
        <taxon>Acanthomorphata</taxon>
        <taxon>Ovalentaria</taxon>
        <taxon>Atherinomorphae</taxon>
        <taxon>Cyprinodontiformes</taxon>
        <taxon>Goodeidae</taxon>
        <taxon>Goodea</taxon>
    </lineage>
</organism>
<accession>A0ABV0NGT8</accession>
<feature type="non-terminal residue" evidence="1">
    <location>
        <position position="87"/>
    </location>
</feature>
<gene>
    <name evidence="1" type="ORF">GOODEAATRI_002093</name>
</gene>
<evidence type="ECO:0000313" key="2">
    <source>
        <dbReference type="Proteomes" id="UP001476798"/>
    </source>
</evidence>
<sequence>MKTLLPSPRVLSGKQVWAGGRGPIEDCVLALTFTQKEGTNEVATLRYLVEVQTLESQMSRYRGKGLQSGSGISRLTAFFLFTVSKGT</sequence>
<protein>
    <submittedName>
        <fullName evidence="1">Uncharacterized protein</fullName>
    </submittedName>
</protein>
<dbReference type="Proteomes" id="UP001476798">
    <property type="component" value="Unassembled WGS sequence"/>
</dbReference>
<comment type="caution">
    <text evidence="1">The sequence shown here is derived from an EMBL/GenBank/DDBJ whole genome shotgun (WGS) entry which is preliminary data.</text>
</comment>
<name>A0ABV0NGT8_9TELE</name>